<feature type="signal peptide" evidence="1">
    <location>
        <begin position="1"/>
        <end position="16"/>
    </location>
</feature>
<keyword evidence="3" id="KW-1185">Reference proteome</keyword>
<evidence type="ECO:0000313" key="2">
    <source>
        <dbReference type="EMBL" id="CAH0375751.1"/>
    </source>
</evidence>
<name>A0A8J2SVK9_9STRA</name>
<organism evidence="2 3">
    <name type="scientific">Pelagomonas calceolata</name>
    <dbReference type="NCBI Taxonomy" id="35677"/>
    <lineage>
        <taxon>Eukaryota</taxon>
        <taxon>Sar</taxon>
        <taxon>Stramenopiles</taxon>
        <taxon>Ochrophyta</taxon>
        <taxon>Pelagophyceae</taxon>
        <taxon>Pelagomonadales</taxon>
        <taxon>Pelagomonadaceae</taxon>
        <taxon>Pelagomonas</taxon>
    </lineage>
</organism>
<dbReference type="AlphaFoldDB" id="A0A8J2SVK9"/>
<reference evidence="2" key="1">
    <citation type="submission" date="2021-11" db="EMBL/GenBank/DDBJ databases">
        <authorList>
            <consortium name="Genoscope - CEA"/>
            <person name="William W."/>
        </authorList>
    </citation>
    <scope>NUCLEOTIDE SEQUENCE</scope>
</reference>
<proteinExistence type="predicted"/>
<accession>A0A8J2SVK9</accession>
<gene>
    <name evidence="2" type="ORF">PECAL_5P02940</name>
</gene>
<dbReference type="EMBL" id="CAKKNE010000005">
    <property type="protein sequence ID" value="CAH0375751.1"/>
    <property type="molecule type" value="Genomic_DNA"/>
</dbReference>
<dbReference type="Proteomes" id="UP000789595">
    <property type="component" value="Unassembled WGS sequence"/>
</dbReference>
<sequence>MASLRSALVILATAHAHYVWQTTSGAETTVAFSEDGLPGNKNILSAIANITTGRVAPVGGAASSLTFTQRDAVLAAPLTTTGPAAVEAAAPYGLHTIAGVPVYLQYYASASRVTDPQQWGLVQTSLQNDLSITLRDPFTFGPRQSVGAVETDAAPDDQCPRGLAAIDGDVCVLAVVRWKGQQVDWNVNVSTFANGRALRTGRAKNGALVVRVPPNSDVYALASHRVDGDPPVGHYATASTRVRRGAAPTSTGKTAFCEAVERNHGCCLACGYSTSGPGECKASVKSEDAYCKSLEAPSQRGCCAVCGQAWSDAERRCVLVSR</sequence>
<evidence type="ECO:0000313" key="3">
    <source>
        <dbReference type="Proteomes" id="UP000789595"/>
    </source>
</evidence>
<protein>
    <submittedName>
        <fullName evidence="2">Uncharacterized protein</fullName>
    </submittedName>
</protein>
<keyword evidence="1" id="KW-0732">Signal</keyword>
<evidence type="ECO:0000256" key="1">
    <source>
        <dbReference type="SAM" id="SignalP"/>
    </source>
</evidence>
<feature type="chain" id="PRO_5035162057" evidence="1">
    <location>
        <begin position="17"/>
        <end position="322"/>
    </location>
</feature>
<comment type="caution">
    <text evidence="2">The sequence shown here is derived from an EMBL/GenBank/DDBJ whole genome shotgun (WGS) entry which is preliminary data.</text>
</comment>